<proteinExistence type="predicted"/>
<protein>
    <recommendedName>
        <fullName evidence="1">Mor transcription activator domain-containing protein</fullName>
    </recommendedName>
</protein>
<feature type="domain" description="Mor transcription activator" evidence="1">
    <location>
        <begin position="9"/>
        <end position="102"/>
    </location>
</feature>
<dbReference type="InterPro" id="IPR014875">
    <property type="entry name" value="Mor_transcription_activator"/>
</dbReference>
<accession>A0A250DM71</accession>
<dbReference type="InterPro" id="IPR009057">
    <property type="entry name" value="Homeodomain-like_sf"/>
</dbReference>
<name>A0A250DM71_9BURK</name>
<organism evidence="2 3">
    <name type="scientific">Variovorax boronicumulans</name>
    <dbReference type="NCBI Taxonomy" id="436515"/>
    <lineage>
        <taxon>Bacteria</taxon>
        <taxon>Pseudomonadati</taxon>
        <taxon>Pseudomonadota</taxon>
        <taxon>Betaproteobacteria</taxon>
        <taxon>Burkholderiales</taxon>
        <taxon>Comamonadaceae</taxon>
        <taxon>Variovorax</taxon>
    </lineage>
</organism>
<gene>
    <name evidence="2" type="ORF">CKY39_20615</name>
</gene>
<dbReference type="Proteomes" id="UP000217154">
    <property type="component" value="Chromosome"/>
</dbReference>
<dbReference type="KEGG" id="vbo:CKY39_20615"/>
<evidence type="ECO:0000313" key="2">
    <source>
        <dbReference type="EMBL" id="ATA55352.1"/>
    </source>
</evidence>
<dbReference type="EMBL" id="CP023284">
    <property type="protein sequence ID" value="ATA55352.1"/>
    <property type="molecule type" value="Genomic_DNA"/>
</dbReference>
<evidence type="ECO:0000259" key="1">
    <source>
        <dbReference type="Pfam" id="PF08765"/>
    </source>
</evidence>
<sequence>MVKNTKRNDFVLDILSRVQDALAAAKVELPAELTTELVKGVEADIRAEWGGDRVFIARSRGEDHSNRNSRIVRDYLAGERVKLLSRRYELSGRQVLRIIKSPSKR</sequence>
<dbReference type="Pfam" id="PF08765">
    <property type="entry name" value="Mor"/>
    <property type="match status" value="1"/>
</dbReference>
<dbReference type="AlphaFoldDB" id="A0A250DM71"/>
<dbReference type="Gene3D" id="1.10.10.60">
    <property type="entry name" value="Homeodomain-like"/>
    <property type="match status" value="1"/>
</dbReference>
<evidence type="ECO:0000313" key="3">
    <source>
        <dbReference type="Proteomes" id="UP000217154"/>
    </source>
</evidence>
<reference evidence="2 3" key="1">
    <citation type="submission" date="2017-09" db="EMBL/GenBank/DDBJ databases">
        <title>The diverse metabolic capabilities of V. boronicumulans make it an excellent choice for continued studies on novel biodegradation.</title>
        <authorList>
            <person name="Sun S."/>
        </authorList>
    </citation>
    <scope>NUCLEOTIDE SEQUENCE [LARGE SCALE GENOMIC DNA]</scope>
    <source>
        <strain evidence="2 3">J1</strain>
    </source>
</reference>
<dbReference type="SUPFAM" id="SSF46689">
    <property type="entry name" value="Homeodomain-like"/>
    <property type="match status" value="1"/>
</dbReference>
<dbReference type="RefSeq" id="WP_095745725.1">
    <property type="nucleotide sequence ID" value="NZ_CP023284.1"/>
</dbReference>